<feature type="region of interest" description="Disordered" evidence="2">
    <location>
        <begin position="50"/>
        <end position="76"/>
    </location>
</feature>
<feature type="coiled-coil region" evidence="1">
    <location>
        <begin position="177"/>
        <end position="211"/>
    </location>
</feature>
<dbReference type="Proteomes" id="UP000070328">
    <property type="component" value="Unassembled WGS sequence"/>
</dbReference>
<dbReference type="AlphaFoldDB" id="A0A135RQ84"/>
<organism evidence="3 4">
    <name type="scientific">Colletotrichum simmondsii</name>
    <dbReference type="NCBI Taxonomy" id="703756"/>
    <lineage>
        <taxon>Eukaryota</taxon>
        <taxon>Fungi</taxon>
        <taxon>Dikarya</taxon>
        <taxon>Ascomycota</taxon>
        <taxon>Pezizomycotina</taxon>
        <taxon>Sordariomycetes</taxon>
        <taxon>Hypocreomycetidae</taxon>
        <taxon>Glomerellales</taxon>
        <taxon>Glomerellaceae</taxon>
        <taxon>Colletotrichum</taxon>
        <taxon>Colletotrichum acutatum species complex</taxon>
    </lineage>
</organism>
<evidence type="ECO:0000256" key="1">
    <source>
        <dbReference type="SAM" id="Coils"/>
    </source>
</evidence>
<accession>A0A135RQ84</accession>
<evidence type="ECO:0000313" key="4">
    <source>
        <dbReference type="Proteomes" id="UP000070328"/>
    </source>
</evidence>
<dbReference type="EMBL" id="JFBX01000893">
    <property type="protein sequence ID" value="KXH25755.1"/>
    <property type="molecule type" value="Genomic_DNA"/>
</dbReference>
<protein>
    <submittedName>
        <fullName evidence="3">Uncharacterized protein</fullName>
    </submittedName>
</protein>
<proteinExistence type="predicted"/>
<dbReference type="OrthoDB" id="4850243at2759"/>
<evidence type="ECO:0000313" key="3">
    <source>
        <dbReference type="EMBL" id="KXH25755.1"/>
    </source>
</evidence>
<keyword evidence="1" id="KW-0175">Coiled coil</keyword>
<keyword evidence="4" id="KW-1185">Reference proteome</keyword>
<sequence length="213" mass="24470">MDLTAIFRPRARVGTRPIPSGWVLKTPPGKLEVQNTSVQLELRSILRQLQKHKPRPQRQGAMSIAKPQPQPPQTFQTAPQVLDSIERSQSKFETLMRSFTGGESSNVRNAAGTQANNAAEGRRQAETPGRVNAEAAKLRRRHDRLELEFLLFQKRMENRQRQPAIAREWWKRESAARINLANELGQLREENERLKTELEEARAVIKRLEEQVL</sequence>
<gene>
    <name evidence="3" type="ORF">CSIM01_07186</name>
</gene>
<feature type="region of interest" description="Disordered" evidence="2">
    <location>
        <begin position="100"/>
        <end position="128"/>
    </location>
</feature>
<feature type="compositionally biased region" description="Polar residues" evidence="2">
    <location>
        <begin position="101"/>
        <end position="117"/>
    </location>
</feature>
<comment type="caution">
    <text evidence="3">The sequence shown here is derived from an EMBL/GenBank/DDBJ whole genome shotgun (WGS) entry which is preliminary data.</text>
</comment>
<evidence type="ECO:0000256" key="2">
    <source>
        <dbReference type="SAM" id="MobiDB-lite"/>
    </source>
</evidence>
<reference evidence="3 4" key="1">
    <citation type="submission" date="2014-02" db="EMBL/GenBank/DDBJ databases">
        <title>The genome sequence of Colletotrichum simmondsii CBS122122.</title>
        <authorList>
            <person name="Baroncelli R."/>
            <person name="Thon M.R."/>
        </authorList>
    </citation>
    <scope>NUCLEOTIDE SEQUENCE [LARGE SCALE GENOMIC DNA]</scope>
    <source>
        <strain evidence="3 4">CBS122122</strain>
    </source>
</reference>
<name>A0A135RQ84_9PEZI</name>